<dbReference type="EMBL" id="JBANRG010000006">
    <property type="protein sequence ID" value="KAK7465720.1"/>
    <property type="molecule type" value="Genomic_DNA"/>
</dbReference>
<comment type="caution">
    <text evidence="2">The sequence shown here is derived from an EMBL/GenBank/DDBJ whole genome shotgun (WGS) entry which is preliminary data.</text>
</comment>
<dbReference type="Proteomes" id="UP001498398">
    <property type="component" value="Unassembled WGS sequence"/>
</dbReference>
<feature type="region of interest" description="Disordered" evidence="1">
    <location>
        <begin position="317"/>
        <end position="336"/>
    </location>
</feature>
<gene>
    <name evidence="3" type="ORF">VKT23_005691</name>
    <name evidence="2" type="ORF">VKT23_007093</name>
</gene>
<name>A0ABR1JNT5_9AGAR</name>
<feature type="compositionally biased region" description="Basic and acidic residues" evidence="1">
    <location>
        <begin position="712"/>
        <end position="722"/>
    </location>
</feature>
<keyword evidence="4" id="KW-1185">Reference proteome</keyword>
<feature type="compositionally biased region" description="Polar residues" evidence="1">
    <location>
        <begin position="626"/>
        <end position="640"/>
    </location>
</feature>
<feature type="compositionally biased region" description="Basic and acidic residues" evidence="1">
    <location>
        <begin position="679"/>
        <end position="691"/>
    </location>
</feature>
<feature type="compositionally biased region" description="Polar residues" evidence="1">
    <location>
        <begin position="590"/>
        <end position="599"/>
    </location>
</feature>
<evidence type="ECO:0000313" key="3">
    <source>
        <dbReference type="EMBL" id="KAK7465720.1"/>
    </source>
</evidence>
<feature type="region of interest" description="Disordered" evidence="1">
    <location>
        <begin position="1"/>
        <end position="21"/>
    </location>
</feature>
<feature type="region of interest" description="Disordered" evidence="1">
    <location>
        <begin position="420"/>
        <end position="439"/>
    </location>
</feature>
<evidence type="ECO:0000256" key="1">
    <source>
        <dbReference type="SAM" id="MobiDB-lite"/>
    </source>
</evidence>
<feature type="compositionally biased region" description="Basic and acidic residues" evidence="1">
    <location>
        <begin position="579"/>
        <end position="589"/>
    </location>
</feature>
<feature type="region of interest" description="Disordered" evidence="1">
    <location>
        <begin position="135"/>
        <end position="156"/>
    </location>
</feature>
<feature type="compositionally biased region" description="Basic and acidic residues" evidence="1">
    <location>
        <begin position="656"/>
        <end position="665"/>
    </location>
</feature>
<organism evidence="2 4">
    <name type="scientific">Marasmiellus scandens</name>
    <dbReference type="NCBI Taxonomy" id="2682957"/>
    <lineage>
        <taxon>Eukaryota</taxon>
        <taxon>Fungi</taxon>
        <taxon>Dikarya</taxon>
        <taxon>Basidiomycota</taxon>
        <taxon>Agaricomycotina</taxon>
        <taxon>Agaricomycetes</taxon>
        <taxon>Agaricomycetidae</taxon>
        <taxon>Agaricales</taxon>
        <taxon>Marasmiineae</taxon>
        <taxon>Omphalotaceae</taxon>
        <taxon>Marasmiellus</taxon>
    </lineage>
</organism>
<feature type="compositionally biased region" description="Low complexity" evidence="1">
    <location>
        <begin position="318"/>
        <end position="328"/>
    </location>
</feature>
<feature type="region of interest" description="Disordered" evidence="1">
    <location>
        <begin position="497"/>
        <end position="722"/>
    </location>
</feature>
<dbReference type="EMBL" id="JBANRG010000009">
    <property type="protein sequence ID" value="KAK7463754.1"/>
    <property type="molecule type" value="Genomic_DNA"/>
</dbReference>
<dbReference type="PANTHER" id="PTHR38696">
    <property type="entry name" value="MEDIATOR OF RNA POLYMERASE II TRANSCRIPTION SUBUNIT 13"/>
    <property type="match status" value="1"/>
</dbReference>
<reference evidence="2 4" key="1">
    <citation type="submission" date="2024-01" db="EMBL/GenBank/DDBJ databases">
        <title>A draft genome for the cacao thread blight pathogen Marasmiellus scandens.</title>
        <authorList>
            <person name="Baruah I.K."/>
            <person name="Leung J."/>
            <person name="Bukari Y."/>
            <person name="Amoako-Attah I."/>
            <person name="Meinhardt L.W."/>
            <person name="Bailey B.A."/>
            <person name="Cohen S.P."/>
        </authorList>
    </citation>
    <scope>NUCLEOTIDE SEQUENCE [LARGE SCALE GENOMIC DNA]</scope>
    <source>
        <strain evidence="2 4">GH-19</strain>
    </source>
</reference>
<accession>A0ABR1JNT5</accession>
<proteinExistence type="predicted"/>
<protein>
    <submittedName>
        <fullName evidence="2">Uncharacterized protein</fullName>
    </submittedName>
</protein>
<evidence type="ECO:0000313" key="4">
    <source>
        <dbReference type="Proteomes" id="UP001498398"/>
    </source>
</evidence>
<dbReference type="PANTHER" id="PTHR38696:SF1">
    <property type="entry name" value="MEDIATOR OF RNA POLYMERASE II TRANSCRIPTION SUBUNIT 13"/>
    <property type="match status" value="1"/>
</dbReference>
<evidence type="ECO:0000313" key="2">
    <source>
        <dbReference type="EMBL" id="KAK7463754.1"/>
    </source>
</evidence>
<sequence>MASPPSPKDSGFVPRREFIRDPKPPPNSFSLLAISGSSSIRLYSFTPSIVNSLRAFFRQASLLHTYREDLNNQFFEFTLEGKPWSSPKSVATERLLIEILSVISHHGYQFLSTVDYGRESDDRVALTFSRPAVFSQSLSPSPTPIPPSNGSGTTLSGKQRSYPFALSFSSMTCLRVICPPLHSTPAILQAVRGAWPRGVESEKKIGENCFEFKLKGYKWFHEDTFATDSLRHILALLSSLDSHSFELQTSISLTNSRSRVKDLWIFTGPPSVDDFLRDSPSPSILHSSPEIMRPTISPDPFAPPNSAAQVHRRLVTEPLSSPRPASPLRHGRALTEDPQTHGEINPNVSHAMPHNVLRKPAPRAQVPMSVHDDGENAETEEYRALLPSTIPSGVENMTGVGAATPDVFYSTPAFGTQAVEGQRNMRTPSPNGYDQPIEQSPLAPEELEPSVDVPNTQSLSGPLLSPGAFRDSALSTTTDVSAVIPIKWTGLAVDGNDGNGRIPSTPMFPGGWQPTPVEEKDEQRATDAPLDIQLDQDKEPEEPVQDVRVASPEIMNGEIRQSEAGLIVTAAAPPPPSEAQEREMPENQEQRQTTASSGQGWVMVNVEQPSQSDDTPPLETVAAQDTMPSVNTENKVSDASSPVPPAAKAIVIVDAIESKKPKSKDPQSSSRIKRFLSLTRRDSSKEADAKTTHSRTVSMGQKLRQIGTPEATRNDEKRRSFD</sequence>